<feature type="region of interest" description="Disordered" evidence="1">
    <location>
        <begin position="65"/>
        <end position="84"/>
    </location>
</feature>
<reference evidence="3" key="1">
    <citation type="submission" date="2023-06" db="EMBL/GenBank/DDBJ databases">
        <title>Survivors Of The Sea: Transcriptome response of Skeletonema marinoi to long-term dormancy.</title>
        <authorList>
            <person name="Pinder M.I.M."/>
            <person name="Kourtchenko O."/>
            <person name="Robertson E.K."/>
            <person name="Larsson T."/>
            <person name="Maumus F."/>
            <person name="Osuna-Cruz C.M."/>
            <person name="Vancaester E."/>
            <person name="Stenow R."/>
            <person name="Vandepoele K."/>
            <person name="Ploug H."/>
            <person name="Bruchert V."/>
            <person name="Godhe A."/>
            <person name="Topel M."/>
        </authorList>
    </citation>
    <scope>NUCLEOTIDE SEQUENCE</scope>
    <source>
        <strain evidence="3">R05AC</strain>
    </source>
</reference>
<accession>A0AAD9DJ35</accession>
<proteinExistence type="predicted"/>
<organism evidence="3 4">
    <name type="scientific">Skeletonema marinoi</name>
    <dbReference type="NCBI Taxonomy" id="267567"/>
    <lineage>
        <taxon>Eukaryota</taxon>
        <taxon>Sar</taxon>
        <taxon>Stramenopiles</taxon>
        <taxon>Ochrophyta</taxon>
        <taxon>Bacillariophyta</taxon>
        <taxon>Coscinodiscophyceae</taxon>
        <taxon>Thalassiosirophycidae</taxon>
        <taxon>Thalassiosirales</taxon>
        <taxon>Skeletonemataceae</taxon>
        <taxon>Skeletonema</taxon>
        <taxon>Skeletonema marinoi-dohrnii complex</taxon>
    </lineage>
</organism>
<keyword evidence="4" id="KW-1185">Reference proteome</keyword>
<comment type="caution">
    <text evidence="3">The sequence shown here is derived from an EMBL/GenBank/DDBJ whole genome shotgun (WGS) entry which is preliminary data.</text>
</comment>
<sequence length="352" mass="38207">MSFNNCRLQLVLCLVAFSLAVVVNGFQQLSLPRSSARPMSKQQTSSSLHMGFFDNILKDAFSNDESLSRDGVKGSIEGPEDTMNENFGIAAQQPEQTEVQKRWIESQLQQKQQEVQQRRQQQAVASPALVKTAKGAPLTNQVLSDTTWELGLYLTGVPDRDPSNDLYGSKSNVSVRDRQLGLGVSLPNEPTAKIQIQLLEDGSVAICGSATDSDDEECQVDEVCSTDVPGQWKLSDDGKTVRIGIPMRGYRRTITTTGTIQNVFWSQGEEATSKTSSTYSIPEGFVFGDISVGYGDEPGKLIMMDEKSTSPSTGMSVIPGGLLRVEKKNGLLGASSTLVPCGRFSGRMTCTN</sequence>
<protein>
    <submittedName>
        <fullName evidence="3">Uncharacterized protein</fullName>
    </submittedName>
</protein>
<evidence type="ECO:0000256" key="2">
    <source>
        <dbReference type="SAM" id="SignalP"/>
    </source>
</evidence>
<feature type="signal peptide" evidence="2">
    <location>
        <begin position="1"/>
        <end position="25"/>
    </location>
</feature>
<evidence type="ECO:0000313" key="4">
    <source>
        <dbReference type="Proteomes" id="UP001224775"/>
    </source>
</evidence>
<keyword evidence="2" id="KW-0732">Signal</keyword>
<evidence type="ECO:0000256" key="1">
    <source>
        <dbReference type="SAM" id="MobiDB-lite"/>
    </source>
</evidence>
<dbReference type="Proteomes" id="UP001224775">
    <property type="component" value="Unassembled WGS sequence"/>
</dbReference>
<dbReference type="AlphaFoldDB" id="A0AAD9DJ35"/>
<evidence type="ECO:0000313" key="3">
    <source>
        <dbReference type="EMBL" id="KAK1748019.1"/>
    </source>
</evidence>
<name>A0AAD9DJ35_9STRA</name>
<dbReference type="EMBL" id="JATAAI010000002">
    <property type="protein sequence ID" value="KAK1748019.1"/>
    <property type="molecule type" value="Genomic_DNA"/>
</dbReference>
<gene>
    <name evidence="3" type="ORF">QTG54_001982</name>
</gene>
<feature type="chain" id="PRO_5042029969" evidence="2">
    <location>
        <begin position="26"/>
        <end position="352"/>
    </location>
</feature>